<gene>
    <name evidence="1" type="ORF">H8S20_07785</name>
</gene>
<evidence type="ECO:0000313" key="1">
    <source>
        <dbReference type="EMBL" id="MBC5628788.1"/>
    </source>
</evidence>
<evidence type="ECO:0000313" key="2">
    <source>
        <dbReference type="Proteomes" id="UP000596929"/>
    </source>
</evidence>
<dbReference type="RefSeq" id="WP_186859742.1">
    <property type="nucleotide sequence ID" value="NZ_JACOOO010000015.1"/>
</dbReference>
<dbReference type="EMBL" id="JACOOO010000015">
    <property type="protein sequence ID" value="MBC5628788.1"/>
    <property type="molecule type" value="Genomic_DNA"/>
</dbReference>
<name>A0ABR7DD53_9CLOT</name>
<dbReference type="Proteomes" id="UP000596929">
    <property type="component" value="Unassembled WGS sequence"/>
</dbReference>
<sequence>MENNKIKKIYEVINENGRGLNLHEIKAMTGVGNGYNSSVGDTTPVVTTTDKSERICDVVTNRRSNVNLHEIKAQTGAGNGYKHSNIVNIINNISNNITETYNHKSHKINQLLNSANRSLNLHQIKALTGAGSGYRQ</sequence>
<comment type="caution">
    <text evidence="1">The sequence shown here is derived from an EMBL/GenBank/DDBJ whole genome shotgun (WGS) entry which is preliminary data.</text>
</comment>
<protein>
    <submittedName>
        <fullName evidence="1">Uncharacterized protein</fullName>
    </submittedName>
</protein>
<organism evidence="1 2">
    <name type="scientific">Clostridium hominis</name>
    <dbReference type="NCBI Taxonomy" id="2763036"/>
    <lineage>
        <taxon>Bacteria</taxon>
        <taxon>Bacillati</taxon>
        <taxon>Bacillota</taxon>
        <taxon>Clostridia</taxon>
        <taxon>Eubacteriales</taxon>
        <taxon>Clostridiaceae</taxon>
        <taxon>Clostridium</taxon>
    </lineage>
</organism>
<keyword evidence="2" id="KW-1185">Reference proteome</keyword>
<proteinExistence type="predicted"/>
<reference evidence="1 2" key="1">
    <citation type="submission" date="2020-08" db="EMBL/GenBank/DDBJ databases">
        <title>Genome public.</title>
        <authorList>
            <person name="Liu C."/>
            <person name="Sun Q."/>
        </authorList>
    </citation>
    <scope>NUCLEOTIDE SEQUENCE [LARGE SCALE GENOMIC DNA]</scope>
    <source>
        <strain evidence="1 2">NSJ-6</strain>
    </source>
</reference>
<accession>A0ABR7DD53</accession>